<accession>A0ABP5GJ31</accession>
<proteinExistence type="predicted"/>
<name>A0ABP5GJ31_9ACTN</name>
<reference evidence="2" key="1">
    <citation type="journal article" date="2019" name="Int. J. Syst. Evol. Microbiol.">
        <title>The Global Catalogue of Microorganisms (GCM) 10K type strain sequencing project: providing services to taxonomists for standard genome sequencing and annotation.</title>
        <authorList>
            <consortium name="The Broad Institute Genomics Platform"/>
            <consortium name="The Broad Institute Genome Sequencing Center for Infectious Disease"/>
            <person name="Wu L."/>
            <person name="Ma J."/>
        </authorList>
    </citation>
    <scope>NUCLEOTIDE SEQUENCE [LARGE SCALE GENOMIC DNA]</scope>
    <source>
        <strain evidence="2">JCM 16014</strain>
    </source>
</reference>
<keyword evidence="2" id="KW-1185">Reference proteome</keyword>
<protein>
    <submittedName>
        <fullName evidence="1">Uncharacterized protein</fullName>
    </submittedName>
</protein>
<dbReference type="RefSeq" id="WP_344668916.1">
    <property type="nucleotide sequence ID" value="NZ_BAAAQN010000041.1"/>
</dbReference>
<organism evidence="1 2">
    <name type="scientific">Catenulispora yoronensis</name>
    <dbReference type="NCBI Taxonomy" id="450799"/>
    <lineage>
        <taxon>Bacteria</taxon>
        <taxon>Bacillati</taxon>
        <taxon>Actinomycetota</taxon>
        <taxon>Actinomycetes</taxon>
        <taxon>Catenulisporales</taxon>
        <taxon>Catenulisporaceae</taxon>
        <taxon>Catenulispora</taxon>
    </lineage>
</organism>
<dbReference type="Proteomes" id="UP001500751">
    <property type="component" value="Unassembled WGS sequence"/>
</dbReference>
<comment type="caution">
    <text evidence="1">The sequence shown here is derived from an EMBL/GenBank/DDBJ whole genome shotgun (WGS) entry which is preliminary data.</text>
</comment>
<evidence type="ECO:0000313" key="2">
    <source>
        <dbReference type="Proteomes" id="UP001500751"/>
    </source>
</evidence>
<gene>
    <name evidence="1" type="ORF">GCM10009839_58800</name>
</gene>
<sequence length="96" mass="10787">MPAAPVLPRYLGYLTMPGYCRAELYEYDSQREAARDLARRAAADPCGDDPYLDLYRVADQEMVDSARDFADTGIPFDYPDFRITLGPRGGTCIERA</sequence>
<evidence type="ECO:0000313" key="1">
    <source>
        <dbReference type="EMBL" id="GAA2046576.1"/>
    </source>
</evidence>
<dbReference type="EMBL" id="BAAAQN010000041">
    <property type="protein sequence ID" value="GAA2046576.1"/>
    <property type="molecule type" value="Genomic_DNA"/>
</dbReference>